<name>A0A317ET74_9SPHI</name>
<dbReference type="Proteomes" id="UP000245391">
    <property type="component" value="Unassembled WGS sequence"/>
</dbReference>
<feature type="transmembrane region" description="Helical" evidence="1">
    <location>
        <begin position="80"/>
        <end position="102"/>
    </location>
</feature>
<evidence type="ECO:0000256" key="1">
    <source>
        <dbReference type="SAM" id="Phobius"/>
    </source>
</evidence>
<sequence length="385" mass="43193">MNAKENIWIEVIQQLNTNELPNQHLLDQLSTEERELIDALQADKMISNANVLINKINQDKAWNRIQTHLQVKTVKLIPALLKYAAILLLPVMILAGGIFYYIKNNEPVALNIAKLNPTDHNRATLVLADGSAVELSDNANKQLAKVAGTCITNKNKELLSYKQDGVASEKQVFNKLIIPRGAEYKLALADGTTVMINSASVLRFPVNINATDTRNVYLEKGEAYFQVAKNPNKPFVVHANGMDVKVLGTTFNVNTYTKTTRTTLVEGKVEAKSANNQIAILAPNQQAIFNQQTNSLTKTDVDVLPYVAWANGKIVFEEATLDEVMDQLSLWYDYDVDFQSDKIKQIHFSGEIERYSDIKVVLNIIEQTGGVKFSIKNRRIYVDQR</sequence>
<feature type="domain" description="Protein FecR C-terminal" evidence="3">
    <location>
        <begin position="313"/>
        <end position="382"/>
    </location>
</feature>
<evidence type="ECO:0008006" key="6">
    <source>
        <dbReference type="Google" id="ProtNLM"/>
    </source>
</evidence>
<dbReference type="AlphaFoldDB" id="A0A317ET74"/>
<keyword evidence="1" id="KW-1133">Transmembrane helix</keyword>
<dbReference type="Gene3D" id="3.55.50.30">
    <property type="match status" value="1"/>
</dbReference>
<keyword evidence="1" id="KW-0812">Transmembrane</keyword>
<reference evidence="5" key="1">
    <citation type="submission" date="2018-05" db="EMBL/GenBank/DDBJ databases">
        <title>Pedobacter paludis sp. nov., isolated from wetland soil.</title>
        <authorList>
            <person name="Zhang Y."/>
        </authorList>
    </citation>
    <scope>NUCLEOTIDE SEQUENCE [LARGE SCALE GENOMIC DNA]</scope>
    <source>
        <strain evidence="5">R-8</strain>
    </source>
</reference>
<keyword evidence="5" id="KW-1185">Reference proteome</keyword>
<dbReference type="PIRSF" id="PIRSF018266">
    <property type="entry name" value="FecR"/>
    <property type="match status" value="1"/>
</dbReference>
<dbReference type="RefSeq" id="WP_109932091.1">
    <property type="nucleotide sequence ID" value="NZ_QGNY01000008.1"/>
</dbReference>
<evidence type="ECO:0000313" key="5">
    <source>
        <dbReference type="Proteomes" id="UP000245391"/>
    </source>
</evidence>
<dbReference type="Gene3D" id="2.60.120.1440">
    <property type="match status" value="1"/>
</dbReference>
<keyword evidence="1" id="KW-0472">Membrane</keyword>
<dbReference type="EMBL" id="QGNY01000008">
    <property type="protein sequence ID" value="PWS30151.1"/>
    <property type="molecule type" value="Genomic_DNA"/>
</dbReference>
<protein>
    <recommendedName>
        <fullName evidence="6">Anti-sigma factor</fullName>
    </recommendedName>
</protein>
<comment type="caution">
    <text evidence="4">The sequence shown here is derived from an EMBL/GenBank/DDBJ whole genome shotgun (WGS) entry which is preliminary data.</text>
</comment>
<dbReference type="PANTHER" id="PTHR30273:SF2">
    <property type="entry name" value="PROTEIN FECR"/>
    <property type="match status" value="1"/>
</dbReference>
<proteinExistence type="predicted"/>
<dbReference type="InterPro" id="IPR012373">
    <property type="entry name" value="Ferrdict_sens_TM"/>
</dbReference>
<dbReference type="GO" id="GO:0016989">
    <property type="term" value="F:sigma factor antagonist activity"/>
    <property type="evidence" value="ECO:0007669"/>
    <property type="project" value="TreeGrafter"/>
</dbReference>
<dbReference type="InterPro" id="IPR032508">
    <property type="entry name" value="FecR_C"/>
</dbReference>
<evidence type="ECO:0000259" key="2">
    <source>
        <dbReference type="Pfam" id="PF04773"/>
    </source>
</evidence>
<organism evidence="4 5">
    <name type="scientific">Pedobacter paludis</name>
    <dbReference type="NCBI Taxonomy" id="2203212"/>
    <lineage>
        <taxon>Bacteria</taxon>
        <taxon>Pseudomonadati</taxon>
        <taxon>Bacteroidota</taxon>
        <taxon>Sphingobacteriia</taxon>
        <taxon>Sphingobacteriales</taxon>
        <taxon>Sphingobacteriaceae</taxon>
        <taxon>Pedobacter</taxon>
    </lineage>
</organism>
<gene>
    <name evidence="4" type="ORF">DF947_19495</name>
</gene>
<dbReference type="Pfam" id="PF16344">
    <property type="entry name" value="FecR_C"/>
    <property type="match status" value="1"/>
</dbReference>
<evidence type="ECO:0000259" key="3">
    <source>
        <dbReference type="Pfam" id="PF16344"/>
    </source>
</evidence>
<dbReference type="OrthoDB" id="737880at2"/>
<dbReference type="PANTHER" id="PTHR30273">
    <property type="entry name" value="PERIPLASMIC SIGNAL SENSOR AND SIGMA FACTOR ACTIVATOR FECR-RELATED"/>
    <property type="match status" value="1"/>
</dbReference>
<feature type="domain" description="FecR protein" evidence="2">
    <location>
        <begin position="180"/>
        <end position="270"/>
    </location>
</feature>
<dbReference type="Pfam" id="PF04773">
    <property type="entry name" value="FecR"/>
    <property type="match status" value="1"/>
</dbReference>
<accession>A0A317ET74</accession>
<evidence type="ECO:0000313" key="4">
    <source>
        <dbReference type="EMBL" id="PWS30151.1"/>
    </source>
</evidence>
<dbReference type="InterPro" id="IPR006860">
    <property type="entry name" value="FecR"/>
</dbReference>